<keyword evidence="1" id="KW-0488">Methylation</keyword>
<name>A0A1F7IB52_9BACT</name>
<dbReference type="InterPro" id="IPR012902">
    <property type="entry name" value="N_methyl_site"/>
</dbReference>
<evidence type="ECO:0000256" key="1">
    <source>
        <dbReference type="ARBA" id="ARBA00022481"/>
    </source>
</evidence>
<proteinExistence type="predicted"/>
<dbReference type="PRINTS" id="PR00813">
    <property type="entry name" value="BCTERIALGSPG"/>
</dbReference>
<evidence type="ECO:0000313" key="5">
    <source>
        <dbReference type="Proteomes" id="UP000177698"/>
    </source>
</evidence>
<dbReference type="GO" id="GO:0015628">
    <property type="term" value="P:protein secretion by the type II secretion system"/>
    <property type="evidence" value="ECO:0007669"/>
    <property type="project" value="InterPro"/>
</dbReference>
<keyword evidence="2" id="KW-0812">Transmembrane</keyword>
<keyword evidence="2" id="KW-1133">Transmembrane helix</keyword>
<dbReference type="AlphaFoldDB" id="A0A1F7IB52"/>
<organism evidence="4 5">
    <name type="scientific">Candidatus Roizmanbacteria bacterium RIFCSPLOWO2_01_FULL_37_12</name>
    <dbReference type="NCBI Taxonomy" id="1802056"/>
    <lineage>
        <taxon>Bacteria</taxon>
        <taxon>Candidatus Roizmaniibacteriota</taxon>
    </lineage>
</organism>
<feature type="domain" description="Type II secretion system protein GspG C-terminal" evidence="3">
    <location>
        <begin position="29"/>
        <end position="105"/>
    </location>
</feature>
<sequence>MSLKGFTLIEFLIVISIVLILSVMGFSNYFNSLKSGKDGRRKTDLQSIQRGLELYYQDIGRYPDPPLSDPLCHPNGCSRATYIQSLPKDPSRSDYVYVSDGSFYQLYACIENANDSGPGVNQAGYGQSCGGGPCDPCKFGVSSTNTTP</sequence>
<dbReference type="Pfam" id="PF08334">
    <property type="entry name" value="T2SSG"/>
    <property type="match status" value="1"/>
</dbReference>
<dbReference type="Pfam" id="PF07963">
    <property type="entry name" value="N_methyl"/>
    <property type="match status" value="1"/>
</dbReference>
<evidence type="ECO:0000256" key="2">
    <source>
        <dbReference type="SAM" id="Phobius"/>
    </source>
</evidence>
<reference evidence="4 5" key="1">
    <citation type="journal article" date="2016" name="Nat. Commun.">
        <title>Thousands of microbial genomes shed light on interconnected biogeochemical processes in an aquifer system.</title>
        <authorList>
            <person name="Anantharaman K."/>
            <person name="Brown C.T."/>
            <person name="Hug L.A."/>
            <person name="Sharon I."/>
            <person name="Castelle C.J."/>
            <person name="Probst A.J."/>
            <person name="Thomas B.C."/>
            <person name="Singh A."/>
            <person name="Wilkins M.J."/>
            <person name="Karaoz U."/>
            <person name="Brodie E.L."/>
            <person name="Williams K.H."/>
            <person name="Hubbard S.S."/>
            <person name="Banfield J.F."/>
        </authorList>
    </citation>
    <scope>NUCLEOTIDE SEQUENCE [LARGE SCALE GENOMIC DNA]</scope>
</reference>
<evidence type="ECO:0000259" key="3">
    <source>
        <dbReference type="Pfam" id="PF08334"/>
    </source>
</evidence>
<dbReference type="Gene3D" id="3.30.700.10">
    <property type="entry name" value="Glycoprotein, Type 4 Pilin"/>
    <property type="match status" value="1"/>
</dbReference>
<dbReference type="PROSITE" id="PS00409">
    <property type="entry name" value="PROKAR_NTER_METHYL"/>
    <property type="match status" value="1"/>
</dbReference>
<accession>A0A1F7IB52</accession>
<dbReference type="Proteomes" id="UP000177698">
    <property type="component" value="Unassembled WGS sequence"/>
</dbReference>
<feature type="transmembrane region" description="Helical" evidence="2">
    <location>
        <begin position="6"/>
        <end position="30"/>
    </location>
</feature>
<gene>
    <name evidence="4" type="ORF">A2954_00170</name>
</gene>
<protein>
    <recommendedName>
        <fullName evidence="3">Type II secretion system protein GspG C-terminal domain-containing protein</fullName>
    </recommendedName>
</protein>
<dbReference type="NCBIfam" id="TIGR02532">
    <property type="entry name" value="IV_pilin_GFxxxE"/>
    <property type="match status" value="1"/>
</dbReference>
<dbReference type="InterPro" id="IPR000983">
    <property type="entry name" value="Bac_GSPG_pilin"/>
</dbReference>
<dbReference type="STRING" id="1802056.A2954_00170"/>
<comment type="caution">
    <text evidence="4">The sequence shown here is derived from an EMBL/GenBank/DDBJ whole genome shotgun (WGS) entry which is preliminary data.</text>
</comment>
<dbReference type="InterPro" id="IPR013545">
    <property type="entry name" value="T2SS_protein-GspG_C"/>
</dbReference>
<keyword evidence="2" id="KW-0472">Membrane</keyword>
<dbReference type="SUPFAM" id="SSF54523">
    <property type="entry name" value="Pili subunits"/>
    <property type="match status" value="1"/>
</dbReference>
<dbReference type="GO" id="GO:0015627">
    <property type="term" value="C:type II protein secretion system complex"/>
    <property type="evidence" value="ECO:0007669"/>
    <property type="project" value="InterPro"/>
</dbReference>
<dbReference type="EMBL" id="MGAG01000023">
    <property type="protein sequence ID" value="OGK40581.1"/>
    <property type="molecule type" value="Genomic_DNA"/>
</dbReference>
<dbReference type="InterPro" id="IPR045584">
    <property type="entry name" value="Pilin-like"/>
</dbReference>
<evidence type="ECO:0000313" key="4">
    <source>
        <dbReference type="EMBL" id="OGK40581.1"/>
    </source>
</evidence>